<evidence type="ECO:0000256" key="6">
    <source>
        <dbReference type="SAM" id="Phobius"/>
    </source>
</evidence>
<evidence type="ECO:0008006" key="9">
    <source>
        <dbReference type="Google" id="ProtNLM"/>
    </source>
</evidence>
<feature type="transmembrane region" description="Helical" evidence="6">
    <location>
        <begin position="431"/>
        <end position="461"/>
    </location>
</feature>
<dbReference type="PANTHER" id="PTHR23506:SF23">
    <property type="entry name" value="GH10249P"/>
    <property type="match status" value="1"/>
</dbReference>
<dbReference type="RefSeq" id="WP_345353713.1">
    <property type="nucleotide sequence ID" value="NZ_BAABHJ010000006.1"/>
</dbReference>
<dbReference type="InterPro" id="IPR050930">
    <property type="entry name" value="MFS_Vesicular_Transporter"/>
</dbReference>
<comment type="subcellular location">
    <subcellularLocation>
        <location evidence="1">Membrane</location>
        <topology evidence="1">Multi-pass membrane protein</topology>
    </subcellularLocation>
</comment>
<feature type="transmembrane region" description="Helical" evidence="6">
    <location>
        <begin position="119"/>
        <end position="139"/>
    </location>
</feature>
<keyword evidence="8" id="KW-1185">Reference proteome</keyword>
<feature type="transmembrane region" description="Helical" evidence="6">
    <location>
        <begin position="88"/>
        <end position="107"/>
    </location>
</feature>
<keyword evidence="4 6" id="KW-1133">Transmembrane helix</keyword>
<dbReference type="EMBL" id="BAABHJ010000006">
    <property type="protein sequence ID" value="GAA4607390.1"/>
    <property type="molecule type" value="Genomic_DNA"/>
</dbReference>
<keyword evidence="2" id="KW-0813">Transport</keyword>
<evidence type="ECO:0000256" key="2">
    <source>
        <dbReference type="ARBA" id="ARBA00022448"/>
    </source>
</evidence>
<feature type="transmembrane region" description="Helical" evidence="6">
    <location>
        <begin position="282"/>
        <end position="305"/>
    </location>
</feature>
<comment type="caution">
    <text evidence="7">The sequence shown here is derived from an EMBL/GenBank/DDBJ whole genome shotgun (WGS) entry which is preliminary data.</text>
</comment>
<dbReference type="InterPro" id="IPR036259">
    <property type="entry name" value="MFS_trans_sf"/>
</dbReference>
<accession>A0ABP8TLF7</accession>
<feature type="transmembrane region" description="Helical" evidence="6">
    <location>
        <begin position="311"/>
        <end position="331"/>
    </location>
</feature>
<organism evidence="7 8">
    <name type="scientific">Actinoallomurus liliacearum</name>
    <dbReference type="NCBI Taxonomy" id="1080073"/>
    <lineage>
        <taxon>Bacteria</taxon>
        <taxon>Bacillati</taxon>
        <taxon>Actinomycetota</taxon>
        <taxon>Actinomycetes</taxon>
        <taxon>Streptosporangiales</taxon>
        <taxon>Thermomonosporaceae</taxon>
        <taxon>Actinoallomurus</taxon>
    </lineage>
</organism>
<name>A0ABP8TLF7_9ACTN</name>
<feature type="transmembrane region" description="Helical" evidence="6">
    <location>
        <begin position="338"/>
        <end position="357"/>
    </location>
</feature>
<feature type="transmembrane region" description="Helical" evidence="6">
    <location>
        <begin position="392"/>
        <end position="411"/>
    </location>
</feature>
<evidence type="ECO:0000313" key="8">
    <source>
        <dbReference type="Proteomes" id="UP001500212"/>
    </source>
</evidence>
<feature type="transmembrane region" description="Helical" evidence="6">
    <location>
        <begin position="226"/>
        <end position="245"/>
    </location>
</feature>
<keyword evidence="5 6" id="KW-0472">Membrane</keyword>
<feature type="transmembrane region" description="Helical" evidence="6">
    <location>
        <begin position="363"/>
        <end position="385"/>
    </location>
</feature>
<feature type="transmembrane region" description="Helical" evidence="6">
    <location>
        <begin position="17"/>
        <end position="38"/>
    </location>
</feature>
<evidence type="ECO:0000256" key="4">
    <source>
        <dbReference type="ARBA" id="ARBA00022989"/>
    </source>
</evidence>
<dbReference type="Proteomes" id="UP001500212">
    <property type="component" value="Unassembled WGS sequence"/>
</dbReference>
<evidence type="ECO:0000256" key="5">
    <source>
        <dbReference type="ARBA" id="ARBA00023136"/>
    </source>
</evidence>
<evidence type="ECO:0000313" key="7">
    <source>
        <dbReference type="EMBL" id="GAA4607390.1"/>
    </source>
</evidence>
<feature type="transmembrane region" description="Helical" evidence="6">
    <location>
        <begin position="188"/>
        <end position="205"/>
    </location>
</feature>
<feature type="transmembrane region" description="Helical" evidence="6">
    <location>
        <begin position="151"/>
        <end position="168"/>
    </location>
</feature>
<evidence type="ECO:0000256" key="1">
    <source>
        <dbReference type="ARBA" id="ARBA00004141"/>
    </source>
</evidence>
<dbReference type="PANTHER" id="PTHR23506">
    <property type="entry name" value="GH10249P"/>
    <property type="match status" value="1"/>
</dbReference>
<keyword evidence="3 6" id="KW-0812">Transmembrane</keyword>
<feature type="transmembrane region" description="Helical" evidence="6">
    <location>
        <begin position="58"/>
        <end position="76"/>
    </location>
</feature>
<gene>
    <name evidence="7" type="ORF">GCM10023195_27970</name>
</gene>
<dbReference type="Gene3D" id="1.20.1250.20">
    <property type="entry name" value="MFS general substrate transporter like domains"/>
    <property type="match status" value="1"/>
</dbReference>
<proteinExistence type="predicted"/>
<evidence type="ECO:0000256" key="3">
    <source>
        <dbReference type="ARBA" id="ARBA00022692"/>
    </source>
</evidence>
<reference evidence="8" key="1">
    <citation type="journal article" date="2019" name="Int. J. Syst. Evol. Microbiol.">
        <title>The Global Catalogue of Microorganisms (GCM) 10K type strain sequencing project: providing services to taxonomists for standard genome sequencing and annotation.</title>
        <authorList>
            <consortium name="The Broad Institute Genomics Platform"/>
            <consortium name="The Broad Institute Genome Sequencing Center for Infectious Disease"/>
            <person name="Wu L."/>
            <person name="Ma J."/>
        </authorList>
    </citation>
    <scope>NUCLEOTIDE SEQUENCE [LARGE SCALE GENOMIC DNA]</scope>
    <source>
        <strain evidence="8">JCM 17938</strain>
    </source>
</reference>
<feature type="transmembrane region" description="Helical" evidence="6">
    <location>
        <begin position="251"/>
        <end position="270"/>
    </location>
</feature>
<dbReference type="SUPFAM" id="SSF103473">
    <property type="entry name" value="MFS general substrate transporter"/>
    <property type="match status" value="1"/>
</dbReference>
<protein>
    <recommendedName>
        <fullName evidence="9">MFS transporter</fullName>
    </recommendedName>
</protein>
<sequence length="484" mass="47691">MSTPPGKMSAPPGRRDAAGFAVLLTVVVTAVPAAVVVLPDTASYVMPQALRDLGLSDGQAAGLVRACGLALPALLLATPPAAALVRRVPAWLVLFAGLAVLLGAQAFSVHATSVPEVAAVRLAEGAGGGVVLPATLALAREQRRRRTASSVWAGVLVAALLLATPLALAATAGSDPDGVEWRAILRPYWWLSAIALVGTALLGLLRKGSDARAVPPPASRAERVQLLLPVVPAAGFAFLAVVTTYDWSPGAQLLLAACGIAGLLGLAVVGSRDATTGSPLGYAVVMLAAGLLTMPVTGPLAGLVGGRAVPLTAFLAGAAGALAAALLAGSLGRGAGRGAVLCGYGLGIVAIFLLLTMGAAASLWTLLTALCALGAGTGLAVGAALRHTEAGPALFGLSLCFPAVLGGHLVVGPLQIAKVGAVTRAGGGPMAALYALTAAYRLWLVAAGVIVVVLAAVTAWVSRTRAGRSPAGPADSDGAALPAG</sequence>